<dbReference type="InterPro" id="IPR001650">
    <property type="entry name" value="Helicase_C-like"/>
</dbReference>
<dbReference type="PROSITE" id="PS51194">
    <property type="entry name" value="HELICASE_CTER"/>
    <property type="match status" value="1"/>
</dbReference>
<dbReference type="InterPro" id="IPR006935">
    <property type="entry name" value="Helicase/UvrB_N"/>
</dbReference>
<evidence type="ECO:0000313" key="3">
    <source>
        <dbReference type="EMBL" id="AEF41276.1"/>
    </source>
</evidence>
<name>F6EJ44_HOYSD</name>
<proteinExistence type="predicted"/>
<evidence type="ECO:0000259" key="1">
    <source>
        <dbReference type="PROSITE" id="PS51192"/>
    </source>
</evidence>
<evidence type="ECO:0000259" key="2">
    <source>
        <dbReference type="PROSITE" id="PS51194"/>
    </source>
</evidence>
<evidence type="ECO:0000313" key="4">
    <source>
        <dbReference type="Proteomes" id="UP000009235"/>
    </source>
</evidence>
<feature type="domain" description="Helicase ATP-binding" evidence="1">
    <location>
        <begin position="147"/>
        <end position="299"/>
    </location>
</feature>
<organism evidence="3 4">
    <name type="scientific">Hoyosella subflava (strain DSM 45089 / JCM 17490 / NBRC 109087 / DQS3-9A1)</name>
    <name type="common">Amycolicicoccus subflavus</name>
    <dbReference type="NCBI Taxonomy" id="443218"/>
    <lineage>
        <taxon>Bacteria</taxon>
        <taxon>Bacillati</taxon>
        <taxon>Actinomycetota</taxon>
        <taxon>Actinomycetes</taxon>
        <taxon>Mycobacteriales</taxon>
        <taxon>Hoyosellaceae</taxon>
        <taxon>Hoyosella</taxon>
    </lineage>
</organism>
<dbReference type="RefSeq" id="WP_013807625.1">
    <property type="nucleotide sequence ID" value="NC_015564.1"/>
</dbReference>
<dbReference type="InterPro" id="IPR027417">
    <property type="entry name" value="P-loop_NTPase"/>
</dbReference>
<dbReference type="Pfam" id="PF00271">
    <property type="entry name" value="Helicase_C"/>
    <property type="match status" value="1"/>
</dbReference>
<protein>
    <submittedName>
        <fullName evidence="3">Type III restriction enzyme, res subunit</fullName>
    </submittedName>
</protein>
<sequence length="532" mass="58937">MLFEDLIVRAAEPTLHRIVGKSSVRLLSKLEPELLQPSALSEVAVDLTPPVELLLNPDTRAELMPLLRTHEATELAEVLGLDVRDPYSSLEDLRIRRGSKRASKLLDFFTLADSSQEDAATPATIESIGPMHGLFDHQRAAARKVIGALSVDPGRVLLHMPTGSGKTRTAMNIIAQWLTTHEPCLVVWLAHSEELCEQAVQEFCKTWEVLGNREVKVARWWGEHSLEDDIIDGVVVAGLPKVYSAARSSFATVGNLAGRVQLIVMDEAHQAIAPTYEFILGLLSQAGVPTPLLGLTATPGRTWNDIDEDERLADFFFRRRVQLEVKNFDNAIDYLVSEGYLAKASFSSLHYSSGAELTPRDLDELSDALDIPERIVRMLADDEQRNLVIVHRVEQMVQEHRRIIVFAATVQHARLLATVLRARGIWARSITGVTPIQERRRLISEFRSEANDARVVVNYGVLTTGFDAPNTSGALIARPTKSLVLYSQMVGRATRGPRAGGNERAEVVTVVDTALPGFASMADAFHNWEDIW</sequence>
<reference evidence="3 4" key="1">
    <citation type="journal article" date="2011" name="J. Bacteriol.">
        <title>Complete genome sequence of Amycolicicoccus subflavus DQS3-9A1T, an actinomycete isolated from crude oil-polluted soil.</title>
        <authorList>
            <person name="Cai M."/>
            <person name="Chen W.M."/>
            <person name="Nie Y."/>
            <person name="Chi C.Q."/>
            <person name="Wang Y.N."/>
            <person name="Tang Y.Q."/>
            <person name="Li G.Y."/>
            <person name="Wu X.L."/>
        </authorList>
    </citation>
    <scope>NUCLEOTIDE SEQUENCE [LARGE SCALE GENOMIC DNA]</scope>
    <source>
        <strain evidence="4">DSM 45089 / DQS3-9A1</strain>
    </source>
</reference>
<dbReference type="AlphaFoldDB" id="F6EJ44"/>
<dbReference type="Gene3D" id="3.40.50.300">
    <property type="entry name" value="P-loop containing nucleotide triphosphate hydrolases"/>
    <property type="match status" value="2"/>
</dbReference>
<dbReference type="SUPFAM" id="SSF52540">
    <property type="entry name" value="P-loop containing nucleoside triphosphate hydrolases"/>
    <property type="match status" value="1"/>
</dbReference>
<dbReference type="PROSITE" id="PS51192">
    <property type="entry name" value="HELICASE_ATP_BIND_1"/>
    <property type="match status" value="1"/>
</dbReference>
<dbReference type="GO" id="GO:0003677">
    <property type="term" value="F:DNA binding"/>
    <property type="evidence" value="ECO:0007669"/>
    <property type="project" value="InterPro"/>
</dbReference>
<dbReference type="Pfam" id="PF04851">
    <property type="entry name" value="ResIII"/>
    <property type="match status" value="1"/>
</dbReference>
<dbReference type="GO" id="GO:0016787">
    <property type="term" value="F:hydrolase activity"/>
    <property type="evidence" value="ECO:0007669"/>
    <property type="project" value="InterPro"/>
</dbReference>
<dbReference type="PANTHER" id="PTHR47396:SF1">
    <property type="entry name" value="ATP-DEPENDENT HELICASE IRC3-RELATED"/>
    <property type="match status" value="1"/>
</dbReference>
<dbReference type="SMART" id="SM00490">
    <property type="entry name" value="HELICc"/>
    <property type="match status" value="1"/>
</dbReference>
<dbReference type="SMART" id="SM00487">
    <property type="entry name" value="DEXDc"/>
    <property type="match status" value="1"/>
</dbReference>
<dbReference type="eggNOG" id="COG1061">
    <property type="taxonomic scope" value="Bacteria"/>
</dbReference>
<dbReference type="GO" id="GO:0005829">
    <property type="term" value="C:cytosol"/>
    <property type="evidence" value="ECO:0007669"/>
    <property type="project" value="TreeGrafter"/>
</dbReference>
<dbReference type="STRING" id="443218.AS9A_2829"/>
<dbReference type="OrthoDB" id="9776021at2"/>
<keyword evidence="4" id="KW-1185">Reference proteome</keyword>
<feature type="domain" description="Helicase C-terminal" evidence="2">
    <location>
        <begin position="392"/>
        <end position="532"/>
    </location>
</feature>
<dbReference type="InterPro" id="IPR014001">
    <property type="entry name" value="Helicase_ATP-bd"/>
</dbReference>
<dbReference type="Proteomes" id="UP000009235">
    <property type="component" value="Chromosome"/>
</dbReference>
<dbReference type="HOGENOM" id="CLU_034931_0_0_11"/>
<accession>F6EJ44</accession>
<dbReference type="KEGG" id="asd:AS9A_2829"/>
<dbReference type="EMBL" id="CP002786">
    <property type="protein sequence ID" value="AEF41276.1"/>
    <property type="molecule type" value="Genomic_DNA"/>
</dbReference>
<dbReference type="GO" id="GO:0005524">
    <property type="term" value="F:ATP binding"/>
    <property type="evidence" value="ECO:0007669"/>
    <property type="project" value="InterPro"/>
</dbReference>
<gene>
    <name evidence="3" type="ordered locus">AS9A_2829</name>
</gene>
<dbReference type="InterPro" id="IPR050742">
    <property type="entry name" value="Helicase_Restrict-Modif_Enz"/>
</dbReference>
<dbReference type="PANTHER" id="PTHR47396">
    <property type="entry name" value="TYPE I RESTRICTION ENZYME ECOKI R PROTEIN"/>
    <property type="match status" value="1"/>
</dbReference>